<keyword evidence="3" id="KW-1185">Reference proteome</keyword>
<evidence type="ECO:0000313" key="3">
    <source>
        <dbReference type="Proteomes" id="UP000236754"/>
    </source>
</evidence>
<dbReference type="Pfam" id="PF00561">
    <property type="entry name" value="Abhydrolase_1"/>
    <property type="match status" value="1"/>
</dbReference>
<dbReference type="GO" id="GO:0047372">
    <property type="term" value="F:monoacylglycerol lipase activity"/>
    <property type="evidence" value="ECO:0007669"/>
    <property type="project" value="TreeGrafter"/>
</dbReference>
<gene>
    <name evidence="2" type="ORF">SAMN05216223_12936</name>
</gene>
<feature type="domain" description="AB hydrolase-1" evidence="1">
    <location>
        <begin position="46"/>
        <end position="281"/>
    </location>
</feature>
<dbReference type="EMBL" id="FNVU01000029">
    <property type="protein sequence ID" value="SEG94085.1"/>
    <property type="molecule type" value="Genomic_DNA"/>
</dbReference>
<dbReference type="OrthoDB" id="7958481at2"/>
<organism evidence="2 3">
    <name type="scientific">Actinacidiphila yanglinensis</name>
    <dbReference type="NCBI Taxonomy" id="310779"/>
    <lineage>
        <taxon>Bacteria</taxon>
        <taxon>Bacillati</taxon>
        <taxon>Actinomycetota</taxon>
        <taxon>Actinomycetes</taxon>
        <taxon>Kitasatosporales</taxon>
        <taxon>Streptomycetaceae</taxon>
        <taxon>Actinacidiphila</taxon>
    </lineage>
</organism>
<dbReference type="InterPro" id="IPR050266">
    <property type="entry name" value="AB_hydrolase_sf"/>
</dbReference>
<dbReference type="InterPro" id="IPR029058">
    <property type="entry name" value="AB_hydrolase_fold"/>
</dbReference>
<dbReference type="GO" id="GO:0046464">
    <property type="term" value="P:acylglycerol catabolic process"/>
    <property type="evidence" value="ECO:0007669"/>
    <property type="project" value="TreeGrafter"/>
</dbReference>
<accession>A0A1H6EBC5</accession>
<dbReference type="AlphaFoldDB" id="A0A1H6EBC5"/>
<dbReference type="InterPro" id="IPR000073">
    <property type="entry name" value="AB_hydrolase_1"/>
</dbReference>
<proteinExistence type="predicted"/>
<evidence type="ECO:0000259" key="1">
    <source>
        <dbReference type="Pfam" id="PF00561"/>
    </source>
</evidence>
<protein>
    <submittedName>
        <fullName evidence="2">Pimeloyl-ACP methyl ester carboxylesterase</fullName>
    </submittedName>
</protein>
<dbReference type="GO" id="GO:0016020">
    <property type="term" value="C:membrane"/>
    <property type="evidence" value="ECO:0007669"/>
    <property type="project" value="TreeGrafter"/>
</dbReference>
<dbReference type="PANTHER" id="PTHR43798:SF5">
    <property type="entry name" value="MONOACYLGLYCEROL LIPASE ABHD6"/>
    <property type="match status" value="1"/>
</dbReference>
<dbReference type="Gene3D" id="3.40.50.1820">
    <property type="entry name" value="alpha/beta hydrolase"/>
    <property type="match status" value="1"/>
</dbReference>
<dbReference type="SUPFAM" id="SSF53474">
    <property type="entry name" value="alpha/beta-Hydrolases"/>
    <property type="match status" value="1"/>
</dbReference>
<dbReference type="RefSeq" id="WP_160145196.1">
    <property type="nucleotide sequence ID" value="NZ_FNVU01000029.1"/>
</dbReference>
<dbReference type="PANTHER" id="PTHR43798">
    <property type="entry name" value="MONOACYLGLYCEROL LIPASE"/>
    <property type="match status" value="1"/>
</dbReference>
<dbReference type="PRINTS" id="PR00111">
    <property type="entry name" value="ABHYDROLASE"/>
</dbReference>
<name>A0A1H6EBC5_9ACTN</name>
<reference evidence="2 3" key="1">
    <citation type="submission" date="2016-10" db="EMBL/GenBank/DDBJ databases">
        <authorList>
            <person name="de Groot N.N."/>
        </authorList>
    </citation>
    <scope>NUCLEOTIDE SEQUENCE [LARGE SCALE GENOMIC DNA]</scope>
    <source>
        <strain evidence="2 3">CGMCC 4.2023</strain>
    </source>
</reference>
<sequence>MDRGLARPRQRGAGLDEAAAQLVAALPGPAPGRDARLPRDRTDRSPLLLLHRFRGALDHWDPAFLEVLANRRRVIVFDSAGVGYSDGKPADTVRGMADVAVSFLDALGLQKVDLLGWSMGGFVALDPALEHPERVRRLVVASSGAGGVPDNPGPDPRVPDHAMREHNDDEDFLFLFHPETETGRTAGLASLRRINRRLSGSGQDASAPAREAQMQAITQWSSGINSTWNRLTDLTMPALFANGAHDVMEHAYQTYAIARSVPDSKTIIYGDAGHAFLFQHPDDFGAEVLRFID</sequence>
<evidence type="ECO:0000313" key="2">
    <source>
        <dbReference type="EMBL" id="SEG94085.1"/>
    </source>
</evidence>
<dbReference type="Proteomes" id="UP000236754">
    <property type="component" value="Unassembled WGS sequence"/>
</dbReference>